<gene>
    <name evidence="8" type="ORF">BKA21_002483</name>
    <name evidence="7" type="ORF">Col01nite_14390</name>
</gene>
<evidence type="ECO:0000313" key="10">
    <source>
        <dbReference type="Proteomes" id="UP000618382"/>
    </source>
</evidence>
<feature type="transmembrane region" description="Helical" evidence="5">
    <location>
        <begin position="305"/>
        <end position="327"/>
    </location>
</feature>
<dbReference type="SUPFAM" id="SSF103473">
    <property type="entry name" value="MFS general substrate transporter"/>
    <property type="match status" value="1"/>
</dbReference>
<dbReference type="AlphaFoldDB" id="A0A7Y9FGI0"/>
<dbReference type="InterPro" id="IPR011701">
    <property type="entry name" value="MFS"/>
</dbReference>
<feature type="transmembrane region" description="Helical" evidence="5">
    <location>
        <begin position="339"/>
        <end position="362"/>
    </location>
</feature>
<keyword evidence="4 5" id="KW-0472">Membrane</keyword>
<dbReference type="EMBL" id="BONN01000003">
    <property type="protein sequence ID" value="GIG32280.1"/>
    <property type="molecule type" value="Genomic_DNA"/>
</dbReference>
<dbReference type="InterPro" id="IPR036259">
    <property type="entry name" value="MFS_trans_sf"/>
</dbReference>
<feature type="domain" description="Major facilitator superfamily (MFS) profile" evidence="6">
    <location>
        <begin position="216"/>
        <end position="408"/>
    </location>
</feature>
<feature type="transmembrane region" description="Helical" evidence="5">
    <location>
        <begin position="250"/>
        <end position="270"/>
    </location>
</feature>
<comment type="caution">
    <text evidence="8">The sequence shown here is derived from an EMBL/GenBank/DDBJ whole genome shotgun (WGS) entry which is preliminary data.</text>
</comment>
<proteinExistence type="predicted"/>
<feature type="transmembrane region" description="Helical" evidence="5">
    <location>
        <begin position="12"/>
        <end position="43"/>
    </location>
</feature>
<evidence type="ECO:0000256" key="3">
    <source>
        <dbReference type="ARBA" id="ARBA00022989"/>
    </source>
</evidence>
<reference evidence="7 10" key="2">
    <citation type="submission" date="2021-01" db="EMBL/GenBank/DDBJ databases">
        <title>Whole genome shotgun sequence of Cellulomonas oligotrophica NBRC 109435.</title>
        <authorList>
            <person name="Komaki H."/>
            <person name="Tamura T."/>
        </authorList>
    </citation>
    <scope>NUCLEOTIDE SEQUENCE [LARGE SCALE GENOMIC DNA]</scope>
    <source>
        <strain evidence="7 10">NBRC 109435</strain>
    </source>
</reference>
<evidence type="ECO:0000256" key="4">
    <source>
        <dbReference type="ARBA" id="ARBA00023136"/>
    </source>
</evidence>
<organism evidence="8 9">
    <name type="scientific">Cellulomonas oligotrophica</name>
    <dbReference type="NCBI Taxonomy" id="931536"/>
    <lineage>
        <taxon>Bacteria</taxon>
        <taxon>Bacillati</taxon>
        <taxon>Actinomycetota</taxon>
        <taxon>Actinomycetes</taxon>
        <taxon>Micrococcales</taxon>
        <taxon>Cellulomonadaceae</taxon>
        <taxon>Cellulomonas</taxon>
    </lineage>
</organism>
<dbReference type="PANTHER" id="PTHR23542:SF1">
    <property type="entry name" value="MAJOR FACILITATOR SUPERFAMILY (MFS) PROFILE DOMAIN-CONTAINING PROTEIN"/>
    <property type="match status" value="1"/>
</dbReference>
<dbReference type="GO" id="GO:0005886">
    <property type="term" value="C:plasma membrane"/>
    <property type="evidence" value="ECO:0007669"/>
    <property type="project" value="UniProtKB-SubCell"/>
</dbReference>
<feature type="transmembrane region" description="Helical" evidence="5">
    <location>
        <begin position="83"/>
        <end position="101"/>
    </location>
</feature>
<evidence type="ECO:0000259" key="6">
    <source>
        <dbReference type="PROSITE" id="PS50850"/>
    </source>
</evidence>
<feature type="transmembrane region" description="Helical" evidence="5">
    <location>
        <begin position="282"/>
        <end position="299"/>
    </location>
</feature>
<evidence type="ECO:0000256" key="2">
    <source>
        <dbReference type="ARBA" id="ARBA00022692"/>
    </source>
</evidence>
<dbReference type="Proteomes" id="UP000618382">
    <property type="component" value="Unassembled WGS sequence"/>
</dbReference>
<evidence type="ECO:0000313" key="8">
    <source>
        <dbReference type="EMBL" id="NYD86934.1"/>
    </source>
</evidence>
<dbReference type="PROSITE" id="PS50850">
    <property type="entry name" value="MFS"/>
    <property type="match status" value="1"/>
</dbReference>
<dbReference type="InterPro" id="IPR020846">
    <property type="entry name" value="MFS_dom"/>
</dbReference>
<accession>A0A7Y9FGI0</accession>
<feature type="transmembrane region" description="Helical" evidence="5">
    <location>
        <begin position="368"/>
        <end position="389"/>
    </location>
</feature>
<keyword evidence="2 5" id="KW-0812">Transmembrane</keyword>
<evidence type="ECO:0000313" key="7">
    <source>
        <dbReference type="EMBL" id="GIG32280.1"/>
    </source>
</evidence>
<protein>
    <submittedName>
        <fullName evidence="8">MFS family permease</fullName>
    </submittedName>
    <submittedName>
        <fullName evidence="7">MFS transporter</fullName>
    </submittedName>
</protein>
<evidence type="ECO:0000256" key="5">
    <source>
        <dbReference type="SAM" id="Phobius"/>
    </source>
</evidence>
<keyword evidence="10" id="KW-1185">Reference proteome</keyword>
<comment type="subcellular location">
    <subcellularLocation>
        <location evidence="1">Cell membrane</location>
        <topology evidence="1">Multi-pass membrane protein</topology>
    </subcellularLocation>
</comment>
<reference evidence="8 9" key="1">
    <citation type="submission" date="2020-07" db="EMBL/GenBank/DDBJ databases">
        <title>Sequencing the genomes of 1000 actinobacteria strains.</title>
        <authorList>
            <person name="Klenk H.-P."/>
        </authorList>
    </citation>
    <scope>NUCLEOTIDE SEQUENCE [LARGE SCALE GENOMIC DNA]</scope>
    <source>
        <strain evidence="8 9">DSM 24482</strain>
    </source>
</reference>
<dbReference type="Proteomes" id="UP000577956">
    <property type="component" value="Unassembled WGS sequence"/>
</dbReference>
<dbReference type="RefSeq" id="WP_140459420.1">
    <property type="nucleotide sequence ID" value="NZ_BAABFI010000008.1"/>
</dbReference>
<dbReference type="EMBL" id="JACCBK010000001">
    <property type="protein sequence ID" value="NYD86934.1"/>
    <property type="molecule type" value="Genomic_DNA"/>
</dbReference>
<feature type="transmembrane region" description="Helical" evidence="5">
    <location>
        <begin position="107"/>
        <end position="127"/>
    </location>
</feature>
<sequence length="408" mass="40776">MLQPYRDVLARPGALAFSAAGVLARLPMSMVGIGIVLLVAALYDSYAMAGRVSAAFVIAQAVCSPQLGRLVDRFGQARVMRPALLASAAGIVALVAAAVTGAPEGVLYVPAAVAGATIGSFGSLVRARWSALLGADPRRVHTAFSLESALDELVFVVGPVLATVLATGVHPAAGLAVPVAAMLVGGLAFLAQRGTEPSPAPAHEPRARGTVLRHPAMVVLVVAFVAMGAIFGATDVSTVAFAEEAGSPGLAGVVLAVFALGSLISGLLYGARHWVSPLPRRFVLGMVALAVGVGAFVLAQSLAVLAAVMFVVGFAIAPSLINGNALVQDIVPPGRLTEGLTWVGTGLGVGVSIGSSVAGARIDAAGAHAGFLVVVAAGALALVTTLAAWPTLHRSSVAAPADDVARTP</sequence>
<feature type="transmembrane region" description="Helical" evidence="5">
    <location>
        <begin position="172"/>
        <end position="191"/>
    </location>
</feature>
<feature type="transmembrane region" description="Helical" evidence="5">
    <location>
        <begin position="211"/>
        <end position="230"/>
    </location>
</feature>
<feature type="transmembrane region" description="Helical" evidence="5">
    <location>
        <begin position="49"/>
        <end position="71"/>
    </location>
</feature>
<dbReference type="GO" id="GO:0022857">
    <property type="term" value="F:transmembrane transporter activity"/>
    <property type="evidence" value="ECO:0007669"/>
    <property type="project" value="InterPro"/>
</dbReference>
<keyword evidence="3 5" id="KW-1133">Transmembrane helix</keyword>
<dbReference type="Pfam" id="PF07690">
    <property type="entry name" value="MFS_1"/>
    <property type="match status" value="1"/>
</dbReference>
<feature type="transmembrane region" description="Helical" evidence="5">
    <location>
        <begin position="148"/>
        <end position="166"/>
    </location>
</feature>
<evidence type="ECO:0000313" key="9">
    <source>
        <dbReference type="Proteomes" id="UP000577956"/>
    </source>
</evidence>
<dbReference type="Gene3D" id="1.20.1250.20">
    <property type="entry name" value="MFS general substrate transporter like domains"/>
    <property type="match status" value="2"/>
</dbReference>
<evidence type="ECO:0000256" key="1">
    <source>
        <dbReference type="ARBA" id="ARBA00004651"/>
    </source>
</evidence>
<name>A0A7Y9FGI0_9CELL</name>
<dbReference type="PANTHER" id="PTHR23542">
    <property type="match status" value="1"/>
</dbReference>